<keyword evidence="3" id="KW-0175">Coiled coil</keyword>
<feature type="coiled-coil region" evidence="3">
    <location>
        <begin position="494"/>
        <end position="528"/>
    </location>
</feature>
<feature type="coiled-coil region" evidence="3">
    <location>
        <begin position="233"/>
        <end position="383"/>
    </location>
</feature>
<feature type="coiled-coil region" evidence="3">
    <location>
        <begin position="1510"/>
        <end position="1551"/>
    </location>
</feature>
<feature type="domain" description="Centrosomin N-terminal motif 1" evidence="5">
    <location>
        <begin position="64"/>
        <end position="137"/>
    </location>
</feature>
<dbReference type="Proteomes" id="UP001566132">
    <property type="component" value="Unassembled WGS sequence"/>
</dbReference>
<dbReference type="GO" id="GO:0005737">
    <property type="term" value="C:cytoplasm"/>
    <property type="evidence" value="ECO:0007669"/>
    <property type="project" value="UniProtKB-SubCell"/>
</dbReference>
<accession>A0ABD1EHU9</accession>
<feature type="coiled-coil region" evidence="3">
    <location>
        <begin position="1235"/>
        <end position="1381"/>
    </location>
</feature>
<dbReference type="InterPro" id="IPR012943">
    <property type="entry name" value="Cnn_1N"/>
</dbReference>
<keyword evidence="7" id="KW-1185">Reference proteome</keyword>
<evidence type="ECO:0000313" key="7">
    <source>
        <dbReference type="Proteomes" id="UP001566132"/>
    </source>
</evidence>
<organism evidence="6 7">
    <name type="scientific">Hypothenemus hampei</name>
    <name type="common">Coffee berry borer</name>
    <dbReference type="NCBI Taxonomy" id="57062"/>
    <lineage>
        <taxon>Eukaryota</taxon>
        <taxon>Metazoa</taxon>
        <taxon>Ecdysozoa</taxon>
        <taxon>Arthropoda</taxon>
        <taxon>Hexapoda</taxon>
        <taxon>Insecta</taxon>
        <taxon>Pterygota</taxon>
        <taxon>Neoptera</taxon>
        <taxon>Endopterygota</taxon>
        <taxon>Coleoptera</taxon>
        <taxon>Polyphaga</taxon>
        <taxon>Cucujiformia</taxon>
        <taxon>Curculionidae</taxon>
        <taxon>Scolytinae</taxon>
        <taxon>Hypothenemus</taxon>
    </lineage>
</organism>
<comment type="caution">
    <text evidence="6">The sequence shown here is derived from an EMBL/GenBank/DDBJ whole genome shotgun (WGS) entry which is preliminary data.</text>
</comment>
<dbReference type="InterPro" id="IPR042791">
    <property type="entry name" value="CDK5RAP2"/>
</dbReference>
<dbReference type="PANTHER" id="PTHR46930">
    <property type="entry name" value="CDK5 REGULATORY SUBUNIT-ASSOCIATED PROTEIN 2"/>
    <property type="match status" value="1"/>
</dbReference>
<protein>
    <recommendedName>
        <fullName evidence="5">Centrosomin N-terminal motif 1 domain-containing protein</fullName>
    </recommendedName>
</protein>
<evidence type="ECO:0000256" key="1">
    <source>
        <dbReference type="ARBA" id="ARBA00004496"/>
    </source>
</evidence>
<sequence>MSFLNFSSGIFGTPPKENNPAQSPLRSPFCTSPSQLHEMTCEPDGSFSNTTGLRWPNEPMRGRTVKEFEEQLTHLKKENFNLKLRIYFLEEKMGFNFTLDKDNIVKKNIELQVEIGNLQKEVKEKHELLCQAVKAMEVLEDEQKKYSQNKEEQIEKLNQEIEDLRNQMQDLHFSNHLTSPKSGSSRHESDSDRRFMLEFIPEIQTPKRLGDEGDLSFKDRRESHLANFVYDRSDILRQQIETLEKKCENKDQIIESLNKELASANERLIDFEEQVKEYEENLSAQHAKNSSLLSRIQEEQKTKEKLKMQLTATTQKLSIEKHELEHDLKESQREKKSLERANLMLDMRATTMESENRKQKEAIKELHLKLEVAINEAKKKQNIAVSSGCNRPGSPSNTDDRFISATHPTAANGAAQEGPLHAAITTQPVINGPPQSQIPLTPDGKNLLNMEKLLETVDNKNIHLEFTALKHDFNCQKQKIIKLKSEQLKACEIIKSMIDFRNKAKEEIAQLKKDKENLEKELENVVSKPLQTRISQLNISAIGSPPPNETFVMAEELTPQQFADDIEMVKQYKELTVELEKKIEVLEAILKEKSAQIERIRDQYNDVLDTLEEKEKKIIDLEFEVLASNQLADRTDPSLLEKGDCGSEKQSSFYRRELDEKNLEIERLTEELNKCTCNLQEIVNTELWAKNREIEKLHQKLENTSEIAKLKKELSSKDLQLKLLKEKISELGLDMKLPVDDTFELKDLSLSNTNVQHIKTLQGQLKMAKEEKLFFENRVKELETSQMIIEKLKRENEDIKIQLEKSERLRREINEVCSVMGNRLEELAIFLDSLLKQKSVLGFLGSAKNKRLREIISNSLDMSRSFTMSLMVNPEQSLAQLSNITALLNGSVFQELSATQDVADEDDTEEVETQFSIIPDHVSLTYESHLQKKSEVDTGSPGNSQEQVIRFLREEIFRLKKELELRDNEMNNRLNEDDVEESGVDPLSSSVAELEEGNKETLGSSLRQQRVHRQALSEGQSESEAWSEPDTTVSRARIGLCEPSKVRCQDSTEEDDYYEGLTPTKKRSLLIDLTNDVYHLQDEVAQKTKELTTNETMYKEKLEELSRNLQKAEEEKEQALIKLEKLEKVDWLGIYKHVFEETLPNKFFKETEDAKKELANSQVQLQLLKESLQKLEEELRKSKDCEKSMFDKWKNAEETLLQKQRIVEKCEADVKLAQENTRLIQEKYAREFVRKADVENKLLEAEKITKELEEIKNVLSSYEQTISSYKEKEREIQNSIKQYQDQIGILETKLQQTVMRCSQLDSDNKKIQEENESFQQEIEKVKSKEEEMRGQLNDLQENFNRINCKYKEQSATVQKQKNNLELKISELESCNAELHNRLIKVQTRKFSLGLNVTLPANIGSNKSSYGRQHFDHNTYSSEEIGEDFKSISFNNKIAVIQQAVAEADRAEANSSPDLGIESDQGRFSSLETNGNIKARPLRRTIELTECMSNMFDEQTNNVDDHCCQKLAAIAQENRELKQQLMRLTRTLEQTAAQLNRANQRKKEIEKNICSQISKTSQVLRKAKANLDSGSESDVFPK</sequence>
<feature type="compositionally biased region" description="Polar residues" evidence="4">
    <location>
        <begin position="1017"/>
        <end position="1031"/>
    </location>
</feature>
<evidence type="ECO:0000256" key="3">
    <source>
        <dbReference type="SAM" id="Coils"/>
    </source>
</evidence>
<dbReference type="Pfam" id="PF07989">
    <property type="entry name" value="Cnn_1N"/>
    <property type="match status" value="1"/>
</dbReference>
<evidence type="ECO:0000313" key="6">
    <source>
        <dbReference type="EMBL" id="KAL1494277.1"/>
    </source>
</evidence>
<feature type="coiled-coil region" evidence="3">
    <location>
        <begin position="569"/>
        <end position="624"/>
    </location>
</feature>
<evidence type="ECO:0000256" key="4">
    <source>
        <dbReference type="SAM" id="MobiDB-lite"/>
    </source>
</evidence>
<gene>
    <name evidence="6" type="ORF">ABEB36_009901</name>
</gene>
<evidence type="ECO:0000256" key="2">
    <source>
        <dbReference type="ARBA" id="ARBA00022490"/>
    </source>
</evidence>
<comment type="subcellular location">
    <subcellularLocation>
        <location evidence="1">Cytoplasm</location>
    </subcellularLocation>
</comment>
<feature type="coiled-coil region" evidence="3">
    <location>
        <begin position="1095"/>
        <end position="1185"/>
    </location>
</feature>
<feature type="region of interest" description="Disordered" evidence="4">
    <location>
        <begin position="972"/>
        <end position="1031"/>
    </location>
</feature>
<proteinExistence type="predicted"/>
<feature type="coiled-coil region" evidence="3">
    <location>
        <begin position="758"/>
        <end position="816"/>
    </location>
</feature>
<feature type="coiled-coil region" evidence="3">
    <location>
        <begin position="65"/>
        <end position="174"/>
    </location>
</feature>
<keyword evidence="2" id="KW-0963">Cytoplasm</keyword>
<dbReference type="EMBL" id="JBDJPC010000007">
    <property type="protein sequence ID" value="KAL1494277.1"/>
    <property type="molecule type" value="Genomic_DNA"/>
</dbReference>
<dbReference type="Gene3D" id="1.10.287.1490">
    <property type="match status" value="1"/>
</dbReference>
<reference evidence="6 7" key="1">
    <citation type="submission" date="2024-05" db="EMBL/GenBank/DDBJ databases">
        <title>Genetic variation in Jamaican populations of the coffee berry borer (Hypothenemus hampei).</title>
        <authorList>
            <person name="Errbii M."/>
            <person name="Myrie A."/>
        </authorList>
    </citation>
    <scope>NUCLEOTIDE SEQUENCE [LARGE SCALE GENOMIC DNA]</scope>
    <source>
        <strain evidence="6">JA-Hopewell-2020-01-JO</strain>
        <tissue evidence="6">Whole body</tissue>
    </source>
</reference>
<name>A0ABD1EHU9_HYPHA</name>
<dbReference type="PANTHER" id="PTHR46930:SF1">
    <property type="entry name" value="CDK5 REGULATORY SUBUNIT-ASSOCIATED PROTEIN 2"/>
    <property type="match status" value="1"/>
</dbReference>
<feature type="coiled-coil region" evidence="3">
    <location>
        <begin position="651"/>
        <end position="727"/>
    </location>
</feature>
<evidence type="ECO:0000259" key="5">
    <source>
        <dbReference type="Pfam" id="PF07989"/>
    </source>
</evidence>